<keyword evidence="1" id="KW-1133">Transmembrane helix</keyword>
<evidence type="ECO:0000313" key="4">
    <source>
        <dbReference type="Proteomes" id="UP000198828"/>
    </source>
</evidence>
<dbReference type="Proteomes" id="UP000198828">
    <property type="component" value="Unassembled WGS sequence"/>
</dbReference>
<keyword evidence="1" id="KW-0472">Membrane</keyword>
<dbReference type="Pfam" id="PF07314">
    <property type="entry name" value="Lit"/>
    <property type="match status" value="1"/>
</dbReference>
<name>A0A1H2SUP3_9FIRM</name>
<organism evidence="3 4">
    <name type="scientific">Tepidimicrobium xylanilyticum</name>
    <dbReference type="NCBI Taxonomy" id="1123352"/>
    <lineage>
        <taxon>Bacteria</taxon>
        <taxon>Bacillati</taxon>
        <taxon>Bacillota</taxon>
        <taxon>Tissierellia</taxon>
        <taxon>Tissierellales</taxon>
        <taxon>Tepidimicrobiaceae</taxon>
        <taxon>Tepidimicrobium</taxon>
    </lineage>
</organism>
<evidence type="ECO:0000259" key="2">
    <source>
        <dbReference type="PROSITE" id="PS50943"/>
    </source>
</evidence>
<dbReference type="InterPro" id="IPR001387">
    <property type="entry name" value="Cro/C1-type_HTH"/>
</dbReference>
<gene>
    <name evidence="3" type="ORF">SAMN05660923_00535</name>
</gene>
<dbReference type="OrthoDB" id="9813051at2"/>
<proteinExistence type="predicted"/>
<evidence type="ECO:0000313" key="3">
    <source>
        <dbReference type="EMBL" id="SDW34754.1"/>
    </source>
</evidence>
<accession>A0A1H2SUP3</accession>
<feature type="transmembrane region" description="Helical" evidence="1">
    <location>
        <begin position="93"/>
        <end position="114"/>
    </location>
</feature>
<keyword evidence="4" id="KW-1185">Reference proteome</keyword>
<sequence>MRRFLIILLAITLPFYVFLKSLEANTFNMKPYLNSYEKNNTSSITGKTMEELEEITEVLLNYLKDGLDGQVLSPYFNEREIRHMEDVQYLFEYGYILKQITFIISMIIIGLLLIKEGKKSLGIALFYGPFIWHGSFLLLFLLSLLDFNKYFTYFHLIFFSNDLWLLNPKTDLLIQMLPENFFINIFIRIVLLFLFLLSIIQIIGFRFMKKGNDHNERIVKF</sequence>
<evidence type="ECO:0000256" key="1">
    <source>
        <dbReference type="SAM" id="Phobius"/>
    </source>
</evidence>
<feature type="domain" description="HTH cro/C1-type" evidence="2">
    <location>
        <begin position="30"/>
        <end position="63"/>
    </location>
</feature>
<dbReference type="InterPro" id="IPR010178">
    <property type="entry name" value="Lit"/>
</dbReference>
<protein>
    <submittedName>
        <fullName evidence="3">Integral membrane protein TIGR01906</fullName>
    </submittedName>
</protein>
<reference evidence="3 4" key="1">
    <citation type="submission" date="2016-10" db="EMBL/GenBank/DDBJ databases">
        <authorList>
            <person name="de Groot N.N."/>
        </authorList>
    </citation>
    <scope>NUCLEOTIDE SEQUENCE [LARGE SCALE GENOMIC DNA]</scope>
    <source>
        <strain evidence="3 4">DSM 23310</strain>
    </source>
</reference>
<dbReference type="AlphaFoldDB" id="A0A1H2SUP3"/>
<dbReference type="EMBL" id="FNNG01000002">
    <property type="protein sequence ID" value="SDW34754.1"/>
    <property type="molecule type" value="Genomic_DNA"/>
</dbReference>
<keyword evidence="1" id="KW-0812">Transmembrane</keyword>
<feature type="transmembrane region" description="Helical" evidence="1">
    <location>
        <begin position="121"/>
        <end position="145"/>
    </location>
</feature>
<dbReference type="NCBIfam" id="TIGR01906">
    <property type="entry name" value="integ_TIGR01906"/>
    <property type="match status" value="1"/>
</dbReference>
<dbReference type="PROSITE" id="PS50943">
    <property type="entry name" value="HTH_CROC1"/>
    <property type="match status" value="1"/>
</dbReference>
<feature type="transmembrane region" description="Helical" evidence="1">
    <location>
        <begin position="181"/>
        <end position="205"/>
    </location>
</feature>
<dbReference type="RefSeq" id="WP_093750615.1">
    <property type="nucleotide sequence ID" value="NZ_BSYN01000002.1"/>
</dbReference>